<keyword evidence="2" id="KW-0067">ATP-binding</keyword>
<evidence type="ECO:0000256" key="3">
    <source>
        <dbReference type="ARBA" id="ARBA00023204"/>
    </source>
</evidence>
<evidence type="ECO:0000256" key="1">
    <source>
        <dbReference type="ARBA" id="ARBA00022763"/>
    </source>
</evidence>
<dbReference type="EMBL" id="VGJX01000287">
    <property type="protein sequence ID" value="MBM3274667.1"/>
    <property type="molecule type" value="Genomic_DNA"/>
</dbReference>
<dbReference type="GO" id="GO:0006281">
    <property type="term" value="P:DNA repair"/>
    <property type="evidence" value="ECO:0007669"/>
    <property type="project" value="UniProtKB-KW"/>
</dbReference>
<sequence>MIATTLPVSAQTLAAREKCRRMVALLIGRPVSWPGPVRESGEEVARGVAFHRLVQRHRLGMEARATGQLAELWQKFNRSPYFETRGAIFTERILQFSLDGVPFQARLDEVRQDGDQWTILDWKTGPLKETSLAFQPQTRLYRFALARAGSALNAGKPISPTNIKMVYWLVGLEKPIAIPYDQAAFEADQRFFAEVAREAKEPLSALPWPESADACYTCRFDSYCNPRPARIVSIPEPSLPRFAL</sequence>
<gene>
    <name evidence="5" type="ORF">FJZ00_05920</name>
</gene>
<dbReference type="InterPro" id="IPR011604">
    <property type="entry name" value="PDDEXK-like_dom_sf"/>
</dbReference>
<keyword evidence="2" id="KW-0547">Nucleotide-binding</keyword>
<dbReference type="Proteomes" id="UP000703893">
    <property type="component" value="Unassembled WGS sequence"/>
</dbReference>
<evidence type="ECO:0000313" key="6">
    <source>
        <dbReference type="Proteomes" id="UP000703893"/>
    </source>
</evidence>
<keyword evidence="2" id="KW-0378">Hydrolase</keyword>
<name>A0A938BIT9_9BACT</name>
<keyword evidence="2" id="KW-0347">Helicase</keyword>
<evidence type="ECO:0000259" key="4">
    <source>
        <dbReference type="Pfam" id="PF12705"/>
    </source>
</evidence>
<dbReference type="AlphaFoldDB" id="A0A938BIT9"/>
<feature type="domain" description="PD-(D/E)XK endonuclease-like" evidence="4">
    <location>
        <begin position="60"/>
        <end position="225"/>
    </location>
</feature>
<evidence type="ECO:0000256" key="2">
    <source>
        <dbReference type="ARBA" id="ARBA00022806"/>
    </source>
</evidence>
<dbReference type="Gene3D" id="3.90.320.10">
    <property type="match status" value="1"/>
</dbReference>
<keyword evidence="3" id="KW-0234">DNA repair</keyword>
<dbReference type="GO" id="GO:0004386">
    <property type="term" value="F:helicase activity"/>
    <property type="evidence" value="ECO:0007669"/>
    <property type="project" value="UniProtKB-KW"/>
</dbReference>
<protein>
    <submittedName>
        <fullName evidence="5">PD-(D/E)XK nuclease family protein</fullName>
    </submittedName>
</protein>
<keyword evidence="1" id="KW-0227">DNA damage</keyword>
<comment type="caution">
    <text evidence="5">The sequence shown here is derived from an EMBL/GenBank/DDBJ whole genome shotgun (WGS) entry which is preliminary data.</text>
</comment>
<reference evidence="5 6" key="1">
    <citation type="submission" date="2019-03" db="EMBL/GenBank/DDBJ databases">
        <title>Lake Tanganyika Metagenome-Assembled Genomes (MAGs).</title>
        <authorList>
            <person name="Tran P."/>
        </authorList>
    </citation>
    <scope>NUCLEOTIDE SEQUENCE [LARGE SCALE GENOMIC DNA]</scope>
    <source>
        <strain evidence="5">K_DeepCast_65m_m2_236</strain>
    </source>
</reference>
<organism evidence="5 6">
    <name type="scientific">Candidatus Tanganyikabacteria bacterium</name>
    <dbReference type="NCBI Taxonomy" id="2961651"/>
    <lineage>
        <taxon>Bacteria</taxon>
        <taxon>Bacillati</taxon>
        <taxon>Candidatus Sericytochromatia</taxon>
        <taxon>Candidatus Tanganyikabacteria</taxon>
    </lineage>
</organism>
<accession>A0A938BIT9</accession>
<evidence type="ECO:0000313" key="5">
    <source>
        <dbReference type="EMBL" id="MBM3274667.1"/>
    </source>
</evidence>
<proteinExistence type="predicted"/>
<dbReference type="Pfam" id="PF12705">
    <property type="entry name" value="PDDEXK_1"/>
    <property type="match status" value="1"/>
</dbReference>
<dbReference type="InterPro" id="IPR038726">
    <property type="entry name" value="PDDEXK_AddAB-type"/>
</dbReference>